<proteinExistence type="predicted"/>
<evidence type="ECO:0000313" key="4">
    <source>
        <dbReference type="Proteomes" id="UP000678499"/>
    </source>
</evidence>
<dbReference type="GO" id="GO:0003779">
    <property type="term" value="F:actin binding"/>
    <property type="evidence" value="ECO:0007669"/>
    <property type="project" value="InterPro"/>
</dbReference>
<feature type="region of interest" description="Disordered" evidence="1">
    <location>
        <begin position="1"/>
        <end position="202"/>
    </location>
</feature>
<dbReference type="AlphaFoldDB" id="A0A7R9GFG4"/>
<feature type="domain" description="WH2" evidence="2">
    <location>
        <begin position="32"/>
        <end position="49"/>
    </location>
</feature>
<sequence length="239" mass="24440">MPPPPPPPPGPPPPPMPGGGLRMPVPKSGGDDRNALLSSIRSGAALKKTVTNDRSAPILTGIKADKPGSSSSLAPGPKRSVGAAPGPSGMPDLGSLFAGGMPKLRPTGATSTGPSRIVNKVANGKIASAPEPKPVMNRAPTPPSSVPSVASVSLQSTGIKSFLHANQIAQRGPPPAPPPQSAKPALTTQPRHSSLRKRRRSAKYLRLLESSGSSRNKLALAMNRVFVLRDGKTVDEGSS</sequence>
<dbReference type="EMBL" id="OA883347">
    <property type="protein sequence ID" value="CAD7278668.1"/>
    <property type="molecule type" value="Genomic_DNA"/>
</dbReference>
<reference evidence="3" key="1">
    <citation type="submission" date="2020-11" db="EMBL/GenBank/DDBJ databases">
        <authorList>
            <person name="Tran Van P."/>
        </authorList>
    </citation>
    <scope>NUCLEOTIDE SEQUENCE</scope>
</reference>
<keyword evidence="4" id="KW-1185">Reference proteome</keyword>
<dbReference type="SUPFAM" id="SSF101447">
    <property type="entry name" value="Formin homology 2 domain (FH2 domain)"/>
    <property type="match status" value="1"/>
</dbReference>
<dbReference type="PROSITE" id="PS51082">
    <property type="entry name" value="WH2"/>
    <property type="match status" value="1"/>
</dbReference>
<evidence type="ECO:0000313" key="3">
    <source>
        <dbReference type="EMBL" id="CAD7278668.1"/>
    </source>
</evidence>
<feature type="compositionally biased region" description="Pro residues" evidence="1">
    <location>
        <begin position="172"/>
        <end position="181"/>
    </location>
</feature>
<dbReference type="InterPro" id="IPR003124">
    <property type="entry name" value="WH2_dom"/>
</dbReference>
<evidence type="ECO:0000259" key="2">
    <source>
        <dbReference type="PROSITE" id="PS51082"/>
    </source>
</evidence>
<evidence type="ECO:0000256" key="1">
    <source>
        <dbReference type="SAM" id="MobiDB-lite"/>
    </source>
</evidence>
<protein>
    <recommendedName>
        <fullName evidence="2">WH2 domain-containing protein</fullName>
    </recommendedName>
</protein>
<accession>A0A7R9GFG4</accession>
<dbReference type="EMBL" id="CAJPEX010001310">
    <property type="protein sequence ID" value="CAG0918820.1"/>
    <property type="molecule type" value="Genomic_DNA"/>
</dbReference>
<dbReference type="Pfam" id="PF02205">
    <property type="entry name" value="WH2"/>
    <property type="match status" value="1"/>
</dbReference>
<organism evidence="3">
    <name type="scientific">Notodromas monacha</name>
    <dbReference type="NCBI Taxonomy" id="399045"/>
    <lineage>
        <taxon>Eukaryota</taxon>
        <taxon>Metazoa</taxon>
        <taxon>Ecdysozoa</taxon>
        <taxon>Arthropoda</taxon>
        <taxon>Crustacea</taxon>
        <taxon>Oligostraca</taxon>
        <taxon>Ostracoda</taxon>
        <taxon>Podocopa</taxon>
        <taxon>Podocopida</taxon>
        <taxon>Cypridocopina</taxon>
        <taxon>Cypridoidea</taxon>
        <taxon>Cyprididae</taxon>
        <taxon>Notodromas</taxon>
    </lineage>
</organism>
<feature type="compositionally biased region" description="Basic residues" evidence="1">
    <location>
        <begin position="193"/>
        <end position="202"/>
    </location>
</feature>
<name>A0A7R9GFG4_9CRUS</name>
<gene>
    <name evidence="3" type="ORF">NMOB1V02_LOCUS6366</name>
</gene>
<dbReference type="SMART" id="SM00246">
    <property type="entry name" value="WH2"/>
    <property type="match status" value="1"/>
</dbReference>
<dbReference type="OrthoDB" id="6382863at2759"/>
<dbReference type="Proteomes" id="UP000678499">
    <property type="component" value="Unassembled WGS sequence"/>
</dbReference>
<feature type="compositionally biased region" description="Pro residues" evidence="1">
    <location>
        <begin position="1"/>
        <end position="17"/>
    </location>
</feature>